<reference evidence="1 2" key="1">
    <citation type="submission" date="2015-01" db="EMBL/GenBank/DDBJ databases">
        <title>Vibrio sp. C94 JCM 19241 whole genome shotgun sequence.</title>
        <authorList>
            <person name="Sawabe T."/>
            <person name="Meirelles P."/>
            <person name="Feng G."/>
            <person name="Sayaka M."/>
            <person name="Hattori M."/>
            <person name="Ohkuma M."/>
        </authorList>
    </citation>
    <scope>NUCLEOTIDE SEQUENCE [LARGE SCALE GENOMIC DNA]</scope>
    <source>
        <strain evidence="2">JCM 19241</strain>
    </source>
</reference>
<evidence type="ECO:0000313" key="2">
    <source>
        <dbReference type="Proteomes" id="UP000031666"/>
    </source>
</evidence>
<dbReference type="Proteomes" id="UP000031666">
    <property type="component" value="Unassembled WGS sequence"/>
</dbReference>
<gene>
    <name evidence="1" type="ORF">JCM19241_4314</name>
</gene>
<reference evidence="1 2" key="2">
    <citation type="submission" date="2015-01" db="EMBL/GenBank/DDBJ databases">
        <authorList>
            <consortium name="NBRP consortium"/>
            <person name="Sawabe T."/>
            <person name="Meirelles P."/>
            <person name="Feng G."/>
            <person name="Sayaka M."/>
            <person name="Hattori M."/>
            <person name="Ohkuma M."/>
        </authorList>
    </citation>
    <scope>NUCLEOTIDE SEQUENCE [LARGE SCALE GENOMIC DNA]</scope>
    <source>
        <strain evidence="2">JCM 19241</strain>
    </source>
</reference>
<dbReference type="EMBL" id="BBSC01000006">
    <property type="protein sequence ID" value="GAM76777.1"/>
    <property type="molecule type" value="Genomic_DNA"/>
</dbReference>
<accession>A0A0B8QI77</accession>
<organism evidence="1 2">
    <name type="scientific">Vibrio ishigakensis</name>
    <dbReference type="NCBI Taxonomy" id="1481914"/>
    <lineage>
        <taxon>Bacteria</taxon>
        <taxon>Pseudomonadati</taxon>
        <taxon>Pseudomonadota</taxon>
        <taxon>Gammaproteobacteria</taxon>
        <taxon>Vibrionales</taxon>
        <taxon>Vibrionaceae</taxon>
        <taxon>Vibrio</taxon>
    </lineage>
</organism>
<protein>
    <submittedName>
        <fullName evidence="1">Uncharacterized protein</fullName>
    </submittedName>
</protein>
<dbReference type="STRING" id="1481914.JCM19241_4314"/>
<comment type="caution">
    <text evidence="1">The sequence shown here is derived from an EMBL/GenBank/DDBJ whole genome shotgun (WGS) entry which is preliminary data.</text>
</comment>
<proteinExistence type="predicted"/>
<evidence type="ECO:0000313" key="1">
    <source>
        <dbReference type="EMBL" id="GAM76777.1"/>
    </source>
</evidence>
<dbReference type="AlphaFoldDB" id="A0A0B8QI77"/>
<name>A0A0B8QI77_9VIBR</name>
<sequence length="52" mass="5552">MAWGAVGESVVENNTVANMELLMNTAVEEGFPLVISRTTTSLQTTNGNLKVL</sequence>